<feature type="compositionally biased region" description="Basic and acidic residues" evidence="1">
    <location>
        <begin position="213"/>
        <end position="224"/>
    </location>
</feature>
<comment type="caution">
    <text evidence="2">The sequence shown here is derived from an EMBL/GenBank/DDBJ whole genome shotgun (WGS) entry which is preliminary data.</text>
</comment>
<proteinExistence type="predicted"/>
<dbReference type="EMBL" id="JAINUF010000002">
    <property type="protein sequence ID" value="KAJ8375018.1"/>
    <property type="molecule type" value="Genomic_DNA"/>
</dbReference>
<feature type="region of interest" description="Disordered" evidence="1">
    <location>
        <begin position="148"/>
        <end position="183"/>
    </location>
</feature>
<dbReference type="OrthoDB" id="1939643at2759"/>
<evidence type="ECO:0000256" key="1">
    <source>
        <dbReference type="SAM" id="MobiDB-lite"/>
    </source>
</evidence>
<dbReference type="SUPFAM" id="SSF51182">
    <property type="entry name" value="RmlC-like cupins"/>
    <property type="match status" value="1"/>
</dbReference>
<feature type="compositionally biased region" description="Basic residues" evidence="1">
    <location>
        <begin position="460"/>
        <end position="472"/>
    </location>
</feature>
<feature type="region of interest" description="Disordered" evidence="1">
    <location>
        <begin position="318"/>
        <end position="408"/>
    </location>
</feature>
<sequence>MDKKHSNLGRPPPKLRYFKSNERSCPYQKENVVRNIEDCFVELDSSSDAGSELSALSPLPMTGTLSEHAEVLGIILLPETEYPLCGEQDPSKQFVPVKMSSPVGLETENGDGHGEGRERGSPLLLENEGDVPESEAIKIAWLTRKDFDESSEGELESPPKKFVLGKCPKAPTGGEEQRKASCPFSSDEEFLSLQSKKVYVAPVVPPQENQASDETRGAAAKDYKGPPSAMPVKSKDHPLLLEEHGSNIVLPEVKPLKVGREYSAFLLKLKDTGRSKSVGFRKDASPVPVSEHLEADECFMMLEDENLKSARWFSIPRSKDIKRNKFPQQDDSEAVKHNKEGNTADDNHSPPQNSKIKQNHSKGAKYKKTSALTTVDQKTKGKRIKGVDKRPLDIPATVQSKTTQNFLEGQEKVTGHTEAHIADIVGEDVPLLLPLPCSASSIGTDERADKKTKRNDKPKNKYPKGSRKKPVSRMKGEEGVPPSRPVTENNVSPEGKRQRRKPLSYWLINQEEQTDVCNNEIHSSVAEKKTKPSKALESPETIPSSAAEQVVGQDIDSIQPKLTSVYRVGAKTQISKKKLASTRLTGKLKKTVTEVLGLPEEAVDGVDDLQGYSEPSPYQDQHRASTPEKKQKRAKKKQWSRHPERRVNNESDRVDTFLTISENEAQREDHEKGRRKRQKPESWWLVNQEEQTENESQREVPALHKQYRRPDQPQQSSHQSNTSCVQSPFLKKQRRTAPRNRLEAEESEALVESTRQLNHHQKTLKKRTAKVLPKPRGAPKSSQKALKRNGDILSSAKPNDKSLQTLKNRNSFLETRTVKTSLASLGSVFTPVSTKTTPNARHSASRKTVGFPVTEFPAWREQYVSSKPGRPNCDYCQDAGYYLTHDQNANSMTTEPRPGVSPNCQSAKSQSRATYVKQSGTRNINADNGRVHKFDQLQFEVDVCKGFKSGLSSRIEVDEKTMPSSQNIPHVLSEIQMCGPPLRSIALQVEDREILVQWMKNVWPSPDGAEIITPEHFQWYAYRGKAMGYRTDLLYETFSNGKILLGSYMNKPLQVDNNAIYIYNILTSTLCVTIDGEKTDLSCGETFMVPCGHAYGMRNLTAEPAVLLFHRMVAECHDSGEEENSM</sequence>
<feature type="region of interest" description="Disordered" evidence="1">
    <location>
        <begin position="434"/>
        <end position="503"/>
    </location>
</feature>
<name>A0A9Q1J9W6_SYNKA</name>
<feature type="compositionally biased region" description="Basic residues" evidence="1">
    <location>
        <begin position="630"/>
        <end position="640"/>
    </location>
</feature>
<organism evidence="2 3">
    <name type="scientific">Synaphobranchus kaupii</name>
    <name type="common">Kaup's arrowtooth eel</name>
    <dbReference type="NCBI Taxonomy" id="118154"/>
    <lineage>
        <taxon>Eukaryota</taxon>
        <taxon>Metazoa</taxon>
        <taxon>Chordata</taxon>
        <taxon>Craniata</taxon>
        <taxon>Vertebrata</taxon>
        <taxon>Euteleostomi</taxon>
        <taxon>Actinopterygii</taxon>
        <taxon>Neopterygii</taxon>
        <taxon>Teleostei</taxon>
        <taxon>Anguilliformes</taxon>
        <taxon>Synaphobranchidae</taxon>
        <taxon>Synaphobranchus</taxon>
    </lineage>
</organism>
<evidence type="ECO:0000313" key="2">
    <source>
        <dbReference type="EMBL" id="KAJ8375018.1"/>
    </source>
</evidence>
<feature type="compositionally biased region" description="Basic and acidic residues" evidence="1">
    <location>
        <begin position="444"/>
        <end position="459"/>
    </location>
</feature>
<evidence type="ECO:0000313" key="3">
    <source>
        <dbReference type="Proteomes" id="UP001152622"/>
    </source>
</evidence>
<feature type="compositionally biased region" description="Basic and acidic residues" evidence="1">
    <location>
        <begin position="620"/>
        <end position="629"/>
    </location>
</feature>
<feature type="region of interest" description="Disordered" evidence="1">
    <location>
        <begin position="521"/>
        <end position="548"/>
    </location>
</feature>
<evidence type="ECO:0008006" key="4">
    <source>
        <dbReference type="Google" id="ProtNLM"/>
    </source>
</evidence>
<dbReference type="InterPro" id="IPR014710">
    <property type="entry name" value="RmlC-like_jellyroll"/>
</dbReference>
<feature type="compositionally biased region" description="Polar residues" evidence="1">
    <location>
        <begin position="397"/>
        <end position="407"/>
    </location>
</feature>
<reference evidence="2" key="1">
    <citation type="journal article" date="2023" name="Science">
        <title>Genome structures resolve the early diversification of teleost fishes.</title>
        <authorList>
            <person name="Parey E."/>
            <person name="Louis A."/>
            <person name="Montfort J."/>
            <person name="Bouchez O."/>
            <person name="Roques C."/>
            <person name="Iampietro C."/>
            <person name="Lluch J."/>
            <person name="Castinel A."/>
            <person name="Donnadieu C."/>
            <person name="Desvignes T."/>
            <person name="Floi Bucao C."/>
            <person name="Jouanno E."/>
            <person name="Wen M."/>
            <person name="Mejri S."/>
            <person name="Dirks R."/>
            <person name="Jansen H."/>
            <person name="Henkel C."/>
            <person name="Chen W.J."/>
            <person name="Zahm M."/>
            <person name="Cabau C."/>
            <person name="Klopp C."/>
            <person name="Thompson A.W."/>
            <person name="Robinson-Rechavi M."/>
            <person name="Braasch I."/>
            <person name="Lecointre G."/>
            <person name="Bobe J."/>
            <person name="Postlethwait J.H."/>
            <person name="Berthelot C."/>
            <person name="Roest Crollius H."/>
            <person name="Guiguen Y."/>
        </authorList>
    </citation>
    <scope>NUCLEOTIDE SEQUENCE</scope>
    <source>
        <strain evidence="2">WJC10195</strain>
    </source>
</reference>
<feature type="region of interest" description="Disordered" evidence="1">
    <location>
        <begin position="104"/>
        <end position="129"/>
    </location>
</feature>
<dbReference type="Gene3D" id="2.60.120.10">
    <property type="entry name" value="Jelly Rolls"/>
    <property type="match status" value="1"/>
</dbReference>
<keyword evidence="3" id="KW-1185">Reference proteome</keyword>
<feature type="compositionally biased region" description="Basic and acidic residues" evidence="1">
    <location>
        <begin position="110"/>
        <end position="120"/>
    </location>
</feature>
<gene>
    <name evidence="2" type="ORF">SKAU_G00055980</name>
</gene>
<feature type="compositionally biased region" description="Basic residues" evidence="1">
    <location>
        <begin position="357"/>
        <end position="368"/>
    </location>
</feature>
<dbReference type="InterPro" id="IPR011051">
    <property type="entry name" value="RmlC_Cupin_sf"/>
</dbReference>
<feature type="compositionally biased region" description="Polar residues" evidence="1">
    <location>
        <begin position="712"/>
        <end position="726"/>
    </location>
</feature>
<feature type="compositionally biased region" description="Basic and acidic residues" evidence="1">
    <location>
        <begin position="333"/>
        <end position="348"/>
    </location>
</feature>
<feature type="region of interest" description="Disordered" evidence="1">
    <location>
        <begin position="202"/>
        <end position="234"/>
    </location>
</feature>
<feature type="compositionally biased region" description="Basic residues" evidence="1">
    <location>
        <begin position="757"/>
        <end position="769"/>
    </location>
</feature>
<dbReference type="Proteomes" id="UP001152622">
    <property type="component" value="Chromosome 2"/>
</dbReference>
<dbReference type="AlphaFoldDB" id="A0A9Q1J9W6"/>
<protein>
    <recommendedName>
        <fullName evidence="4">Mif2/CENP-C cupin domain-containing protein</fullName>
    </recommendedName>
</protein>
<accession>A0A9Q1J9W6</accession>
<feature type="compositionally biased region" description="Basic and acidic residues" evidence="1">
    <location>
        <begin position="641"/>
        <end position="655"/>
    </location>
</feature>
<feature type="region of interest" description="Disordered" evidence="1">
    <location>
        <begin position="598"/>
        <end position="802"/>
    </location>
</feature>